<dbReference type="WBParaSite" id="HPLM_0000328301-mRNA-1">
    <property type="protein sequence ID" value="HPLM_0000328301-mRNA-1"/>
    <property type="gene ID" value="HPLM_0000328301"/>
</dbReference>
<evidence type="ECO:0000313" key="3">
    <source>
        <dbReference type="WBParaSite" id="HPLM_0000328301-mRNA-1"/>
    </source>
</evidence>
<keyword evidence="2" id="KW-1185">Reference proteome</keyword>
<dbReference type="AlphaFoldDB" id="A0A0N4W106"/>
<evidence type="ECO:0000313" key="2">
    <source>
        <dbReference type="Proteomes" id="UP000268014"/>
    </source>
</evidence>
<name>A0A0N4W106_HAEPC</name>
<dbReference type="PANTHER" id="PTHR33995">
    <property type="entry name" value="PROTEIN CBG18546"/>
    <property type="match status" value="1"/>
</dbReference>
<dbReference type="SUPFAM" id="SSF57501">
    <property type="entry name" value="Cystine-knot cytokines"/>
    <property type="match status" value="1"/>
</dbReference>
<dbReference type="PANTHER" id="PTHR33995:SF4">
    <property type="entry name" value="PROTEIN CBG09882"/>
    <property type="match status" value="1"/>
</dbReference>
<dbReference type="Proteomes" id="UP000268014">
    <property type="component" value="Unassembled WGS sequence"/>
</dbReference>
<protein>
    <submittedName>
        <fullName evidence="3">CW-type domain-containing protein</fullName>
    </submittedName>
</protein>
<evidence type="ECO:0000313" key="1">
    <source>
        <dbReference type="EMBL" id="VDO20533.1"/>
    </source>
</evidence>
<dbReference type="STRING" id="6290.A0A0N4W106"/>
<dbReference type="InterPro" id="IPR029034">
    <property type="entry name" value="Cystine-knot_cytokine"/>
</dbReference>
<gene>
    <name evidence="1" type="ORF">HPLM_LOCUS3275</name>
</gene>
<dbReference type="OrthoDB" id="5867008at2759"/>
<proteinExistence type="predicted"/>
<reference evidence="3" key="1">
    <citation type="submission" date="2017-02" db="UniProtKB">
        <authorList>
            <consortium name="WormBaseParasite"/>
        </authorList>
    </citation>
    <scope>IDENTIFICATION</scope>
</reference>
<reference evidence="1 2" key="2">
    <citation type="submission" date="2018-11" db="EMBL/GenBank/DDBJ databases">
        <authorList>
            <consortium name="Pathogen Informatics"/>
        </authorList>
    </citation>
    <scope>NUCLEOTIDE SEQUENCE [LARGE SCALE GENOMIC DNA]</scope>
    <source>
        <strain evidence="1 2">MHpl1</strain>
    </source>
</reference>
<sequence>AAAQRRTTGNVERTERERRITIDTFIGIGDKYKLRRPLSERFVLSCTSKGMATDSSGTVSLCSSCWMWRRLPDNYAPQYINELVCDTSDSSCLSGE</sequence>
<accession>A0A0N4W106</accession>
<organism evidence="3">
    <name type="scientific">Haemonchus placei</name>
    <name type="common">Barber's pole worm</name>
    <dbReference type="NCBI Taxonomy" id="6290"/>
    <lineage>
        <taxon>Eukaryota</taxon>
        <taxon>Metazoa</taxon>
        <taxon>Ecdysozoa</taxon>
        <taxon>Nematoda</taxon>
        <taxon>Chromadorea</taxon>
        <taxon>Rhabditida</taxon>
        <taxon>Rhabditina</taxon>
        <taxon>Rhabditomorpha</taxon>
        <taxon>Strongyloidea</taxon>
        <taxon>Trichostrongylidae</taxon>
        <taxon>Haemonchus</taxon>
    </lineage>
</organism>
<dbReference type="EMBL" id="UZAF01016107">
    <property type="protein sequence ID" value="VDO20533.1"/>
    <property type="molecule type" value="Genomic_DNA"/>
</dbReference>